<evidence type="ECO:0000256" key="1">
    <source>
        <dbReference type="SAM" id="Phobius"/>
    </source>
</evidence>
<evidence type="ECO:0008006" key="4">
    <source>
        <dbReference type="Google" id="ProtNLM"/>
    </source>
</evidence>
<dbReference type="RefSeq" id="WP_116756301.1">
    <property type="nucleotide sequence ID" value="NZ_JBHUEX010000001.1"/>
</dbReference>
<protein>
    <recommendedName>
        <fullName evidence="4">Integral membrane protein</fullName>
    </recommendedName>
</protein>
<feature type="transmembrane region" description="Helical" evidence="1">
    <location>
        <begin position="28"/>
        <end position="52"/>
    </location>
</feature>
<feature type="transmembrane region" description="Helical" evidence="1">
    <location>
        <begin position="6"/>
        <end position="21"/>
    </location>
</feature>
<dbReference type="Proteomes" id="UP000244893">
    <property type="component" value="Unassembled WGS sequence"/>
</dbReference>
<dbReference type="AlphaFoldDB" id="A0A2V1HU06"/>
<organism evidence="2 3">
    <name type="scientific">Amnibacterium flavum</name>
    <dbReference type="NCBI Taxonomy" id="2173173"/>
    <lineage>
        <taxon>Bacteria</taxon>
        <taxon>Bacillati</taxon>
        <taxon>Actinomycetota</taxon>
        <taxon>Actinomycetes</taxon>
        <taxon>Micrococcales</taxon>
        <taxon>Microbacteriaceae</taxon>
        <taxon>Amnibacterium</taxon>
    </lineage>
</organism>
<accession>A0A2V1HU06</accession>
<comment type="caution">
    <text evidence="2">The sequence shown here is derived from an EMBL/GenBank/DDBJ whole genome shotgun (WGS) entry which is preliminary data.</text>
</comment>
<keyword evidence="3" id="KW-1185">Reference proteome</keyword>
<dbReference type="EMBL" id="QEOP01000002">
    <property type="protein sequence ID" value="PVZ93787.1"/>
    <property type="molecule type" value="Genomic_DNA"/>
</dbReference>
<sequence>MELLFVSLGGALLGLLARYTLPRRQTNGVVLVPAIGAAAAGVIWVALTWLGLAWDQGLIWWITLALAAATVAAAALLIGRARERHDAARLSELSRGRVAV</sequence>
<name>A0A2V1HU06_9MICO</name>
<keyword evidence="1" id="KW-1133">Transmembrane helix</keyword>
<evidence type="ECO:0000313" key="2">
    <source>
        <dbReference type="EMBL" id="PVZ93787.1"/>
    </source>
</evidence>
<reference evidence="2 3" key="1">
    <citation type="submission" date="2018-05" db="EMBL/GenBank/DDBJ databases">
        <title>Amnibacterium sp. M8JJ-5, whole genome shotgun sequence.</title>
        <authorList>
            <person name="Tuo L."/>
        </authorList>
    </citation>
    <scope>NUCLEOTIDE SEQUENCE [LARGE SCALE GENOMIC DNA]</scope>
    <source>
        <strain evidence="2 3">M8JJ-5</strain>
    </source>
</reference>
<evidence type="ECO:0000313" key="3">
    <source>
        <dbReference type="Proteomes" id="UP000244893"/>
    </source>
</evidence>
<proteinExistence type="predicted"/>
<gene>
    <name evidence="2" type="ORF">DDQ50_08310</name>
</gene>
<keyword evidence="1" id="KW-0472">Membrane</keyword>
<feature type="transmembrane region" description="Helical" evidence="1">
    <location>
        <begin position="58"/>
        <end position="79"/>
    </location>
</feature>
<keyword evidence="1" id="KW-0812">Transmembrane</keyword>